<dbReference type="PRINTS" id="PR00741">
    <property type="entry name" value="GLHYDRLASE29"/>
</dbReference>
<dbReference type="SUPFAM" id="SSF51445">
    <property type="entry name" value="(Trans)glycosidases"/>
    <property type="match status" value="1"/>
</dbReference>
<gene>
    <name evidence="9" type="ORF">G3I71_22260</name>
</gene>
<dbReference type="GO" id="GO:0005764">
    <property type="term" value="C:lysosome"/>
    <property type="evidence" value="ECO:0007669"/>
    <property type="project" value="TreeGrafter"/>
</dbReference>
<comment type="function">
    <text evidence="1">Alpha-L-fucosidase is responsible for hydrolyzing the alpha-1,6-linked fucose joined to the reducing-end N-acetylglucosamine of the carbohydrate moieties of glycoproteins.</text>
</comment>
<evidence type="ECO:0000256" key="3">
    <source>
        <dbReference type="ARBA" id="ARBA00012662"/>
    </source>
</evidence>
<dbReference type="AlphaFoldDB" id="A0A6B3BW58"/>
<dbReference type="PANTHER" id="PTHR10030:SF37">
    <property type="entry name" value="ALPHA-L-FUCOSIDASE-RELATED"/>
    <property type="match status" value="1"/>
</dbReference>
<dbReference type="PANTHER" id="PTHR10030">
    <property type="entry name" value="ALPHA-L-FUCOSIDASE"/>
    <property type="match status" value="1"/>
</dbReference>
<dbReference type="Gene3D" id="3.20.20.80">
    <property type="entry name" value="Glycosidases"/>
    <property type="match status" value="1"/>
</dbReference>
<dbReference type="SMART" id="SM00458">
    <property type="entry name" value="RICIN"/>
    <property type="match status" value="1"/>
</dbReference>
<dbReference type="PROSITE" id="PS51318">
    <property type="entry name" value="TAT"/>
    <property type="match status" value="1"/>
</dbReference>
<evidence type="ECO:0000256" key="2">
    <source>
        <dbReference type="ARBA" id="ARBA00007951"/>
    </source>
</evidence>
<dbReference type="PROSITE" id="PS50231">
    <property type="entry name" value="RICIN_B_LECTIN"/>
    <property type="match status" value="1"/>
</dbReference>
<keyword evidence="6" id="KW-0326">Glycosidase</keyword>
<evidence type="ECO:0000256" key="4">
    <source>
        <dbReference type="ARBA" id="ARBA00022729"/>
    </source>
</evidence>
<dbReference type="GO" id="GO:0006004">
    <property type="term" value="P:fucose metabolic process"/>
    <property type="evidence" value="ECO:0007669"/>
    <property type="project" value="InterPro"/>
</dbReference>
<dbReference type="InterPro" id="IPR000772">
    <property type="entry name" value="Ricin_B_lectin"/>
</dbReference>
<dbReference type="InterPro" id="IPR000933">
    <property type="entry name" value="Glyco_hydro_29"/>
</dbReference>
<dbReference type="EMBL" id="JAAGLU010000018">
    <property type="protein sequence ID" value="NEC88476.1"/>
    <property type="molecule type" value="Genomic_DNA"/>
</dbReference>
<comment type="caution">
    <text evidence="9">The sequence shown here is derived from an EMBL/GenBank/DDBJ whole genome shotgun (WGS) entry which is preliminary data.</text>
</comment>
<evidence type="ECO:0000256" key="5">
    <source>
        <dbReference type="ARBA" id="ARBA00022801"/>
    </source>
</evidence>
<proteinExistence type="inferred from homology"/>
<comment type="similarity">
    <text evidence="2">Belongs to the glycosyl hydrolase 29 family.</text>
</comment>
<dbReference type="InterPro" id="IPR016286">
    <property type="entry name" value="FUC_metazoa-typ"/>
</dbReference>
<dbReference type="InterPro" id="IPR057739">
    <property type="entry name" value="Glyco_hydro_29_N"/>
</dbReference>
<feature type="signal peptide" evidence="7">
    <location>
        <begin position="1"/>
        <end position="36"/>
    </location>
</feature>
<dbReference type="EC" id="3.2.1.51" evidence="3"/>
<name>A0A6B3BW58_9ACTN</name>
<dbReference type="SMART" id="SM00812">
    <property type="entry name" value="Alpha_L_fucos"/>
    <property type="match status" value="1"/>
</dbReference>
<keyword evidence="4 7" id="KW-0732">Signal</keyword>
<dbReference type="Gene3D" id="2.80.10.50">
    <property type="match status" value="1"/>
</dbReference>
<dbReference type="Pfam" id="PF01120">
    <property type="entry name" value="Alpha_L_fucos"/>
    <property type="match status" value="1"/>
</dbReference>
<evidence type="ECO:0000256" key="1">
    <source>
        <dbReference type="ARBA" id="ARBA00004071"/>
    </source>
</evidence>
<dbReference type="InterPro" id="IPR017853">
    <property type="entry name" value="GH"/>
</dbReference>
<dbReference type="RefSeq" id="WP_164316598.1">
    <property type="nucleotide sequence ID" value="NZ_JAAGLU010000018.1"/>
</dbReference>
<dbReference type="Gene3D" id="2.60.120.260">
    <property type="entry name" value="Galactose-binding domain-like"/>
    <property type="match status" value="1"/>
</dbReference>
<dbReference type="SUPFAM" id="SSF50370">
    <property type="entry name" value="Ricin B-like lectins"/>
    <property type="match status" value="1"/>
</dbReference>
<evidence type="ECO:0000256" key="7">
    <source>
        <dbReference type="SAM" id="SignalP"/>
    </source>
</evidence>
<evidence type="ECO:0000259" key="8">
    <source>
        <dbReference type="SMART" id="SM00458"/>
    </source>
</evidence>
<feature type="domain" description="Ricin B lectin" evidence="8">
    <location>
        <begin position="508"/>
        <end position="645"/>
    </location>
</feature>
<dbReference type="Pfam" id="PF14200">
    <property type="entry name" value="RicinB_lectin_2"/>
    <property type="match status" value="2"/>
</dbReference>
<dbReference type="InterPro" id="IPR035992">
    <property type="entry name" value="Ricin_B-like_lectins"/>
</dbReference>
<dbReference type="InterPro" id="IPR008979">
    <property type="entry name" value="Galactose-bd-like_sf"/>
</dbReference>
<sequence>MPSGSLSRRRALGAAGAAAAATVLPVVPALSGPVSAAAAADAPTNLSSMVDMRFGMFNHFNMGTFTNEEWAAPNQNPALFAPTVVDCAQWAAAAAAAKMGYGVLTTKHHDGFCLWPTAYNDYNVAQSSYKQDVVAQYVDAFRAKGLKVGLYYSIWDRTYSVQAYDSRHGVAADQTIQPGDLTYMLNQITELLTGYGTIDMFITDGYAWQMGQQAVSYQRIREHVKSLQPDIVMIDHGGLAVPFLGDAIYFEEPLGITSPTGNTFASMQGQTISNGWFWHPSTPSESLMSKASILSHLADLEPKYTSFILNCPPNRDGRLDTNVVNRLAEVGAVWSPNTSRAPLPAQLPRAEHPVTPVSAYATGFHTGEGPMNAIDGLSDKDFETCWSTWGLSPSQPHSITIDLGGVWSDVSNLEYLPKQWNRNDSTDGDITSYTISTSTDGATFTQVATGSWAADRVTKVAEWNARSVGFVRIQATAGTGGYVNMGAVRIGGRTARPVLVSPVLPGDGTVCRLVNRNSGQVADVSGAGTANGTDVLQWPWLNQDNQKWTFVSTDDGYYKIRSVSSGKLMEVAGLSRVDGGRVGIWSDDSVFQQHWAVTPTGDGYFYLTNRLSGLSLNVDGASTANGAGIEQETYNRATQQQWQIIAV</sequence>
<dbReference type="InterPro" id="IPR000421">
    <property type="entry name" value="FA58C"/>
</dbReference>
<dbReference type="GO" id="GO:0016139">
    <property type="term" value="P:glycoside catabolic process"/>
    <property type="evidence" value="ECO:0007669"/>
    <property type="project" value="TreeGrafter"/>
</dbReference>
<evidence type="ECO:0000256" key="6">
    <source>
        <dbReference type="ARBA" id="ARBA00023295"/>
    </source>
</evidence>
<dbReference type="GO" id="GO:0004560">
    <property type="term" value="F:alpha-L-fucosidase activity"/>
    <property type="evidence" value="ECO:0007669"/>
    <property type="project" value="InterPro"/>
</dbReference>
<dbReference type="CDD" id="cd00161">
    <property type="entry name" value="beta-trefoil_Ricin-like"/>
    <property type="match status" value="1"/>
</dbReference>
<evidence type="ECO:0000313" key="9">
    <source>
        <dbReference type="EMBL" id="NEC88476.1"/>
    </source>
</evidence>
<keyword evidence="5" id="KW-0378">Hydrolase</keyword>
<dbReference type="Pfam" id="PF00754">
    <property type="entry name" value="F5_F8_type_C"/>
    <property type="match status" value="1"/>
</dbReference>
<accession>A0A6B3BW58</accession>
<protein>
    <recommendedName>
        <fullName evidence="3">alpha-L-fucosidase</fullName>
        <ecNumber evidence="3">3.2.1.51</ecNumber>
    </recommendedName>
</protein>
<reference evidence="9" key="1">
    <citation type="submission" date="2020-01" db="EMBL/GenBank/DDBJ databases">
        <title>Insect and environment-associated Actinomycetes.</title>
        <authorList>
            <person name="Currrie C."/>
            <person name="Chevrette M."/>
            <person name="Carlson C."/>
            <person name="Stubbendieck R."/>
            <person name="Wendt-Pienkowski E."/>
        </authorList>
    </citation>
    <scope>NUCLEOTIDE SEQUENCE</scope>
    <source>
        <strain evidence="9">SID12501</strain>
    </source>
</reference>
<organism evidence="9">
    <name type="scientific">Streptomyces sp. SID12501</name>
    <dbReference type="NCBI Taxonomy" id="2706042"/>
    <lineage>
        <taxon>Bacteria</taxon>
        <taxon>Bacillati</taxon>
        <taxon>Actinomycetota</taxon>
        <taxon>Actinomycetes</taxon>
        <taxon>Kitasatosporales</taxon>
        <taxon>Streptomycetaceae</taxon>
        <taxon>Streptomyces</taxon>
    </lineage>
</organism>
<feature type="chain" id="PRO_5038537905" description="alpha-L-fucosidase" evidence="7">
    <location>
        <begin position="37"/>
        <end position="647"/>
    </location>
</feature>
<dbReference type="InterPro" id="IPR006311">
    <property type="entry name" value="TAT_signal"/>
</dbReference>
<dbReference type="SUPFAM" id="SSF49785">
    <property type="entry name" value="Galactose-binding domain-like"/>
    <property type="match status" value="1"/>
</dbReference>